<feature type="compositionally biased region" description="Acidic residues" evidence="18">
    <location>
        <begin position="312"/>
        <end position="325"/>
    </location>
</feature>
<dbReference type="AlphaFoldDB" id="A0AAJ7SHV9"/>
<dbReference type="InterPro" id="IPR001508">
    <property type="entry name" value="Iono_Glu_rcpt_met"/>
</dbReference>
<evidence type="ECO:0000256" key="11">
    <source>
        <dbReference type="ARBA" id="ARBA00023180"/>
    </source>
</evidence>
<dbReference type="Pfam" id="PF00060">
    <property type="entry name" value="Lig_chan"/>
    <property type="match status" value="1"/>
</dbReference>
<accession>A0AAJ7SHV9</accession>
<evidence type="ECO:0000313" key="23">
    <source>
        <dbReference type="Proteomes" id="UP000694867"/>
    </source>
</evidence>
<evidence type="ECO:0000256" key="3">
    <source>
        <dbReference type="ARBA" id="ARBA00022448"/>
    </source>
</evidence>
<dbReference type="Gene3D" id="3.40.190.10">
    <property type="entry name" value="Periplasmic binding protein-like II"/>
    <property type="match status" value="1"/>
</dbReference>
<feature type="disulfide bond" evidence="17">
    <location>
        <begin position="787"/>
        <end position="844"/>
    </location>
</feature>
<dbReference type="RefSeq" id="XP_028968939.1">
    <property type="nucleotide sequence ID" value="XM_029113106.1"/>
</dbReference>
<keyword evidence="8" id="KW-0406">Ion transport</keyword>
<feature type="chain" id="PRO_5042566012" evidence="20">
    <location>
        <begin position="19"/>
        <end position="979"/>
    </location>
</feature>
<evidence type="ECO:0000256" key="15">
    <source>
        <dbReference type="ARBA" id="ARBA00034100"/>
    </source>
</evidence>
<evidence type="ECO:0000256" key="7">
    <source>
        <dbReference type="ARBA" id="ARBA00023018"/>
    </source>
</evidence>
<protein>
    <submittedName>
        <fullName evidence="24">Glutamate receptor ionotropic, kainate 1</fullName>
    </submittedName>
</protein>
<dbReference type="GO" id="GO:0038023">
    <property type="term" value="F:signaling receptor activity"/>
    <property type="evidence" value="ECO:0007669"/>
    <property type="project" value="InterPro"/>
</dbReference>
<keyword evidence="23" id="KW-1185">Reference proteome</keyword>
<evidence type="ECO:0000256" key="17">
    <source>
        <dbReference type="PIRSR" id="PIRSR601508-3"/>
    </source>
</evidence>
<dbReference type="InterPro" id="IPR001320">
    <property type="entry name" value="Iontro_rcpt_C"/>
</dbReference>
<evidence type="ECO:0000256" key="19">
    <source>
        <dbReference type="SAM" id="Phobius"/>
    </source>
</evidence>
<evidence type="ECO:0000256" key="10">
    <source>
        <dbReference type="ARBA" id="ARBA00023170"/>
    </source>
</evidence>
<dbReference type="SMART" id="SM00918">
    <property type="entry name" value="Lig_chan-Glu_bd"/>
    <property type="match status" value="1"/>
</dbReference>
<dbReference type="InterPro" id="IPR001828">
    <property type="entry name" value="ANF_lig-bd_rcpt"/>
</dbReference>
<sequence>MWFLVILCSGLSFGAASAQSNRAPKDVGTIGIIVEQQDLAKHFHYIASKLVDSNLKAVSRVIQNDDILEAIQSMCALMQSNVNVVFGPTSPVSSLHVSSMARTFDLPHIEFRWDPSLVDDEHSLNLFPDPVQIAEAQTALMEYWKWKNIALIYESDDDIIEMRRLLQELQEDGIDVNYFKKDKGETFRTLLRQIKERDIRNIVVDLEQEEREKDKEGKIESFLKQAMQVAMLNENYNYFFLSLDFHVAKLNDFMHSRANITALRLVDMKHHIADDLLRGQDTPTVKKNGPNQRQARKTNATHVKRLSKREDADESEEDEGAEDDANFPPGLETEVALIYDAIMLFKLGVKDLVNKKGSFIKALPTAKCDGKKSLDTEQLGTELTKTMLKRTFDGATGRVNFNEKGIRDDFVLFVTELGTDGLEELQSSRCFQIGIWSKSGGLNITNDENEFELTKEEKIKIDDIHLKIVTVLNKPWLMKDEKHWTEERPRYKGFLIDILEDIRRKSPKPIDYELYLSPDGTYGVEKRVDNDSVTWSGMIGELVNERANVALADLIVSDERLRAVDFTLPFMSAQLVAVTRAPAARKPGGVWSFFLPLTREVWVYTIVAGLLTSLVMYMCARFCLSEYVHVQKDGSDEVENQLGMNNCLLFVFSTLVHQRLHLDPNATATRVLAGVWYFFTFVILAIIVGNLCESVLWVDEDFSQYETIHGLLKARDMQFTCIKGGSTCRTLESSHAPILWEINKRMQKFETPRVRNVSQAFEKMQTDDHLALIMEYASAKFIVASSCDLMMTKAFSNHAAYGIGLSKKNPIKTNRLLSELILLIQAKGLIQEREERWWKTRRFCDVDNDGDFDDVDDLGEDDSKDKQGVELRALSPSDLSGAFILLFMGLCAAFLICIAEIIFEHITRDRRDTYFNMITVLDHVRFAFKMQTNQIDLSETSLPKHRWKEQLQRRRRQRQDKTEKAGTSKGIDSLSSETA</sequence>
<evidence type="ECO:0000256" key="13">
    <source>
        <dbReference type="ARBA" id="ARBA00023286"/>
    </source>
</evidence>
<organism evidence="23 24">
    <name type="scientific">Galendromus occidentalis</name>
    <name type="common">western predatory mite</name>
    <dbReference type="NCBI Taxonomy" id="34638"/>
    <lineage>
        <taxon>Eukaryota</taxon>
        <taxon>Metazoa</taxon>
        <taxon>Ecdysozoa</taxon>
        <taxon>Arthropoda</taxon>
        <taxon>Chelicerata</taxon>
        <taxon>Arachnida</taxon>
        <taxon>Acari</taxon>
        <taxon>Parasitiformes</taxon>
        <taxon>Mesostigmata</taxon>
        <taxon>Gamasina</taxon>
        <taxon>Phytoseioidea</taxon>
        <taxon>Phytoseiidae</taxon>
        <taxon>Typhlodrominae</taxon>
        <taxon>Galendromus</taxon>
    </lineage>
</organism>
<evidence type="ECO:0000256" key="16">
    <source>
        <dbReference type="PIRSR" id="PIRSR601508-1"/>
    </source>
</evidence>
<keyword evidence="11" id="KW-0325">Glycoprotein</keyword>
<dbReference type="SMART" id="SM00079">
    <property type="entry name" value="PBPe"/>
    <property type="match status" value="1"/>
</dbReference>
<feature type="region of interest" description="Disordered" evidence="18">
    <location>
        <begin position="946"/>
        <end position="979"/>
    </location>
</feature>
<keyword evidence="3" id="KW-0813">Transport</keyword>
<dbReference type="Pfam" id="PF10613">
    <property type="entry name" value="Lig_chan-Glu_bd"/>
    <property type="match status" value="1"/>
</dbReference>
<comment type="similarity">
    <text evidence="2">Belongs to the glutamate-gated ion channel (TC 1.A.10.1) family.</text>
</comment>
<reference evidence="24" key="1">
    <citation type="submission" date="2025-08" db="UniProtKB">
        <authorList>
            <consortium name="RefSeq"/>
        </authorList>
    </citation>
    <scope>IDENTIFICATION</scope>
</reference>
<feature type="domain" description="Ionotropic glutamate receptor L-glutamate and glycine-binding" evidence="22">
    <location>
        <begin position="475"/>
        <end position="544"/>
    </location>
</feature>
<dbReference type="PRINTS" id="PR00177">
    <property type="entry name" value="NMDARECEPTOR"/>
</dbReference>
<keyword evidence="12" id="KW-0628">Postsynaptic cell membrane</keyword>
<dbReference type="SUPFAM" id="SSF53822">
    <property type="entry name" value="Periplasmic binding protein-like I"/>
    <property type="match status" value="1"/>
</dbReference>
<dbReference type="Gene3D" id="1.10.287.70">
    <property type="match status" value="1"/>
</dbReference>
<evidence type="ECO:0000256" key="18">
    <source>
        <dbReference type="SAM" id="MobiDB-lite"/>
    </source>
</evidence>
<evidence type="ECO:0000256" key="6">
    <source>
        <dbReference type="ARBA" id="ARBA00022989"/>
    </source>
</evidence>
<keyword evidence="17" id="KW-1015">Disulfide bond</keyword>
<gene>
    <name evidence="24" type="primary">LOC100900047</name>
</gene>
<dbReference type="SUPFAM" id="SSF53850">
    <property type="entry name" value="Periplasmic binding protein-like II"/>
    <property type="match status" value="1"/>
</dbReference>
<dbReference type="GeneID" id="100900047"/>
<evidence type="ECO:0000256" key="9">
    <source>
        <dbReference type="ARBA" id="ARBA00023136"/>
    </source>
</evidence>
<dbReference type="Pfam" id="PF01094">
    <property type="entry name" value="ANF_receptor"/>
    <property type="match status" value="1"/>
</dbReference>
<feature type="transmembrane region" description="Helical" evidence="19">
    <location>
        <begin position="882"/>
        <end position="903"/>
    </location>
</feature>
<keyword evidence="20" id="KW-0732">Signal</keyword>
<keyword evidence="9 19" id="KW-0472">Membrane</keyword>
<feature type="binding site" evidence="16">
    <location>
        <position position="560"/>
    </location>
    <ligand>
        <name>L-glutamate</name>
        <dbReference type="ChEBI" id="CHEBI:29985"/>
    </ligand>
</feature>
<evidence type="ECO:0000259" key="21">
    <source>
        <dbReference type="SMART" id="SM00079"/>
    </source>
</evidence>
<feature type="transmembrane region" description="Helical" evidence="19">
    <location>
        <begin position="675"/>
        <end position="698"/>
    </location>
</feature>
<dbReference type="GO" id="GO:0045211">
    <property type="term" value="C:postsynaptic membrane"/>
    <property type="evidence" value="ECO:0007669"/>
    <property type="project" value="UniProtKB-SubCell"/>
</dbReference>
<keyword evidence="4" id="KW-1003">Cell membrane</keyword>
<comment type="subcellular location">
    <subcellularLocation>
        <location evidence="1">Cell membrane</location>
        <topology evidence="1">Multi-pass membrane protein</topology>
    </subcellularLocation>
    <subcellularLocation>
        <location evidence="15">Postsynaptic cell membrane</location>
    </subcellularLocation>
</comment>
<dbReference type="InterPro" id="IPR019594">
    <property type="entry name" value="Glu/Gly-bd"/>
</dbReference>
<evidence type="ECO:0000256" key="4">
    <source>
        <dbReference type="ARBA" id="ARBA00022475"/>
    </source>
</evidence>
<feature type="region of interest" description="Disordered" evidence="18">
    <location>
        <begin position="277"/>
        <end position="328"/>
    </location>
</feature>
<dbReference type="Gene3D" id="3.40.50.2300">
    <property type="match status" value="2"/>
</dbReference>
<feature type="compositionally biased region" description="Basic residues" evidence="18">
    <location>
        <begin position="946"/>
        <end position="958"/>
    </location>
</feature>
<dbReference type="GO" id="GO:0015276">
    <property type="term" value="F:ligand-gated monoatomic ion channel activity"/>
    <property type="evidence" value="ECO:0007669"/>
    <property type="project" value="InterPro"/>
</dbReference>
<keyword evidence="14" id="KW-0407">Ion channel</keyword>
<feature type="domain" description="Ionotropic glutamate receptor C-terminal" evidence="21">
    <location>
        <begin position="465"/>
        <end position="840"/>
    </location>
</feature>
<dbReference type="InterPro" id="IPR015683">
    <property type="entry name" value="Ionotropic_Glu_rcpt"/>
</dbReference>
<keyword evidence="6 19" id="KW-1133">Transmembrane helix</keyword>
<evidence type="ECO:0000313" key="24">
    <source>
        <dbReference type="RefSeq" id="XP_028968939.1"/>
    </source>
</evidence>
<evidence type="ECO:0000256" key="8">
    <source>
        <dbReference type="ARBA" id="ARBA00023065"/>
    </source>
</evidence>
<keyword evidence="13" id="KW-1071">Ligand-gated ion channel</keyword>
<feature type="transmembrane region" description="Helical" evidence="19">
    <location>
        <begin position="601"/>
        <end position="624"/>
    </location>
</feature>
<feature type="binding site" evidence="16">
    <location>
        <position position="727"/>
    </location>
    <ligand>
        <name>L-glutamate</name>
        <dbReference type="ChEBI" id="CHEBI:29985"/>
    </ligand>
</feature>
<proteinExistence type="inferred from homology"/>
<evidence type="ECO:0000256" key="1">
    <source>
        <dbReference type="ARBA" id="ARBA00004651"/>
    </source>
</evidence>
<dbReference type="InterPro" id="IPR028082">
    <property type="entry name" value="Peripla_BP_I"/>
</dbReference>
<feature type="compositionally biased region" description="Polar residues" evidence="18">
    <location>
        <begin position="281"/>
        <end position="301"/>
    </location>
</feature>
<evidence type="ECO:0000256" key="5">
    <source>
        <dbReference type="ARBA" id="ARBA00022692"/>
    </source>
</evidence>
<evidence type="ECO:0000256" key="12">
    <source>
        <dbReference type="ARBA" id="ARBA00023257"/>
    </source>
</evidence>
<feature type="binding site" evidence="16">
    <location>
        <position position="775"/>
    </location>
    <ligand>
        <name>L-glutamate</name>
        <dbReference type="ChEBI" id="CHEBI:29985"/>
    </ligand>
</feature>
<dbReference type="Proteomes" id="UP000694867">
    <property type="component" value="Unplaced"/>
</dbReference>
<keyword evidence="10 24" id="KW-0675">Receptor</keyword>
<feature type="signal peptide" evidence="20">
    <location>
        <begin position="1"/>
        <end position="18"/>
    </location>
</feature>
<evidence type="ECO:0000256" key="2">
    <source>
        <dbReference type="ARBA" id="ARBA00008685"/>
    </source>
</evidence>
<evidence type="ECO:0000259" key="22">
    <source>
        <dbReference type="SMART" id="SM00918"/>
    </source>
</evidence>
<name>A0AAJ7SHV9_9ACAR</name>
<keyword evidence="7" id="KW-0770">Synapse</keyword>
<dbReference type="PANTHER" id="PTHR18966">
    <property type="entry name" value="IONOTROPIC GLUTAMATE RECEPTOR"/>
    <property type="match status" value="1"/>
</dbReference>
<evidence type="ECO:0000256" key="14">
    <source>
        <dbReference type="ARBA" id="ARBA00023303"/>
    </source>
</evidence>
<keyword evidence="5 19" id="KW-0812">Transmembrane</keyword>
<feature type="binding site" evidence="16">
    <location>
        <position position="726"/>
    </location>
    <ligand>
        <name>L-glutamate</name>
        <dbReference type="ChEBI" id="CHEBI:29985"/>
    </ligand>
</feature>
<dbReference type="KEGG" id="goe:100900047"/>
<evidence type="ECO:0000256" key="20">
    <source>
        <dbReference type="SAM" id="SignalP"/>
    </source>
</evidence>